<sequence length="440" mass="49012">MSGMGRAVHSQSVRFTWLLALLAAERVGSLSGERVFRGNELIISIAPPCAGKSDWFQSKRPTTSREKAEWYPPPEVPVLEVAIDKNNKIYKEVPQEDAVYMAAAACLNSKRLCEESIYDLDTHSGPFHKQDGLVQAFAELERLGHLQRERILGEKQATKYSVSSVMAGEQAIVLLCLLRLLSVAQASYLLRREVMRIGMEIANPLPKVNSGRKKIVGMQVVALADEAVLGLRTGFKMLAQRKEVADQETMRRGEAQENKFEPLVDAGTVHVYQPVALPSAIGQAIDTLEEALMRYDGLVAWGNTNTRIRDFQVALTAAAKYQRPVRFVVWGRELPSAGLGELMQRNVARFASEGKYIPVGRIHSARVRCERMLKDACGRDLSAYGLDLVGLDRWKHRHDSSEVAPAQKRMAELDASIARLAGFSMDGNTRLIRAKRNWKA</sequence>
<feature type="chain" id="PRO_5031192274" evidence="1">
    <location>
        <begin position="33"/>
        <end position="440"/>
    </location>
</feature>
<keyword evidence="1" id="KW-0732">Signal</keyword>
<accession>A0A7R9U3Z5</accession>
<evidence type="ECO:0000256" key="1">
    <source>
        <dbReference type="SAM" id="SignalP"/>
    </source>
</evidence>
<feature type="signal peptide" evidence="1">
    <location>
        <begin position="1"/>
        <end position="32"/>
    </location>
</feature>
<dbReference type="EMBL" id="HBEA01004457">
    <property type="protein sequence ID" value="CAD8253887.1"/>
    <property type="molecule type" value="Transcribed_RNA"/>
</dbReference>
<proteinExistence type="predicted"/>
<evidence type="ECO:0000313" key="2">
    <source>
        <dbReference type="EMBL" id="CAD8253887.1"/>
    </source>
</evidence>
<reference evidence="2" key="1">
    <citation type="submission" date="2021-01" db="EMBL/GenBank/DDBJ databases">
        <authorList>
            <person name="Corre E."/>
            <person name="Pelletier E."/>
            <person name="Niang G."/>
            <person name="Scheremetjew M."/>
            <person name="Finn R."/>
            <person name="Kale V."/>
            <person name="Holt S."/>
            <person name="Cochrane G."/>
            <person name="Meng A."/>
            <person name="Brown T."/>
            <person name="Cohen L."/>
        </authorList>
    </citation>
    <scope>NUCLEOTIDE SEQUENCE</scope>
    <source>
        <strain evidence="2">CCMP2078</strain>
    </source>
</reference>
<name>A0A7R9U3Z5_9STRA</name>
<organism evidence="2">
    <name type="scientific">Pinguiococcus pyrenoidosus</name>
    <dbReference type="NCBI Taxonomy" id="172671"/>
    <lineage>
        <taxon>Eukaryota</taxon>
        <taxon>Sar</taxon>
        <taxon>Stramenopiles</taxon>
        <taxon>Ochrophyta</taxon>
        <taxon>Pinguiophyceae</taxon>
        <taxon>Pinguiochrysidales</taxon>
        <taxon>Pinguiochrysidaceae</taxon>
        <taxon>Pinguiococcus</taxon>
    </lineage>
</organism>
<gene>
    <name evidence="2" type="ORF">PPYR1160_LOCUS3379</name>
</gene>
<dbReference type="AlphaFoldDB" id="A0A7R9U3Z5"/>
<protein>
    <submittedName>
        <fullName evidence="2">Uncharacterized protein</fullName>
    </submittedName>
</protein>